<evidence type="ECO:0000313" key="2">
    <source>
        <dbReference type="Proteomes" id="UP000613580"/>
    </source>
</evidence>
<sequence length="380" mass="39992">MLAFLLGPGECDDGLREGYFVVVPLLALAACFAGGALAQSNALPVAAAPNPNLAFATLVSHWATDNEWVGKAGSHNLPVILLPIAVTNTTSEAAPVMVHFGCGFFEVQTIYSDGAAVLRNCSVTLFVPIWGRAQLLAPQDVPLNASSPISVEIPGVMNGTLAFYLKNDEVLMAWVLDTPFVGTLDEPGLSVFPTSINAHFTATQLQARFCRAELQQLAKPSTPSIVPPTTNATSNDALLKAFFEDFLVSPLNGTFAVQTMGENQYHVEESFLGIFSIDGSIDPSSLTAAITPYVRIPVSGRVSLAELNGNLLDAGSGPVGGVFANISVVLAQGHVALSARPTLEPGQEGLHDLYIDANLNISMIGAFNTMGPIKVLSLPF</sequence>
<dbReference type="OrthoDB" id="3066632at2759"/>
<reference evidence="1" key="1">
    <citation type="submission" date="2020-05" db="EMBL/GenBank/DDBJ databases">
        <title>Mycena genomes resolve the evolution of fungal bioluminescence.</title>
        <authorList>
            <person name="Tsai I.J."/>
        </authorList>
    </citation>
    <scope>NUCLEOTIDE SEQUENCE</scope>
    <source>
        <strain evidence="1">110903Hualien_Pintung</strain>
    </source>
</reference>
<dbReference type="Proteomes" id="UP000613580">
    <property type="component" value="Unassembled WGS sequence"/>
</dbReference>
<protein>
    <submittedName>
        <fullName evidence="1">Uncharacterized protein</fullName>
    </submittedName>
</protein>
<accession>A0A8H6TQZ6</accession>
<evidence type="ECO:0000313" key="1">
    <source>
        <dbReference type="EMBL" id="KAF7321192.1"/>
    </source>
</evidence>
<dbReference type="AlphaFoldDB" id="A0A8H6TQZ6"/>
<dbReference type="EMBL" id="JACAZE010000002">
    <property type="protein sequence ID" value="KAF7321192.1"/>
    <property type="molecule type" value="Genomic_DNA"/>
</dbReference>
<name>A0A8H6TQZ6_MYCCL</name>
<organism evidence="1 2">
    <name type="scientific">Mycena chlorophos</name>
    <name type="common">Agaric fungus</name>
    <name type="synonym">Agaricus chlorophos</name>
    <dbReference type="NCBI Taxonomy" id="658473"/>
    <lineage>
        <taxon>Eukaryota</taxon>
        <taxon>Fungi</taxon>
        <taxon>Dikarya</taxon>
        <taxon>Basidiomycota</taxon>
        <taxon>Agaricomycotina</taxon>
        <taxon>Agaricomycetes</taxon>
        <taxon>Agaricomycetidae</taxon>
        <taxon>Agaricales</taxon>
        <taxon>Marasmiineae</taxon>
        <taxon>Mycenaceae</taxon>
        <taxon>Mycena</taxon>
    </lineage>
</organism>
<proteinExistence type="predicted"/>
<comment type="caution">
    <text evidence="1">The sequence shown here is derived from an EMBL/GenBank/DDBJ whole genome shotgun (WGS) entry which is preliminary data.</text>
</comment>
<gene>
    <name evidence="1" type="ORF">HMN09_00207700</name>
</gene>
<keyword evidence="2" id="KW-1185">Reference proteome</keyword>